<organism evidence="2 3">
    <name type="scientific">Corallococcus exiguus</name>
    <dbReference type="NCBI Taxonomy" id="83462"/>
    <lineage>
        <taxon>Bacteria</taxon>
        <taxon>Pseudomonadati</taxon>
        <taxon>Myxococcota</taxon>
        <taxon>Myxococcia</taxon>
        <taxon>Myxococcales</taxon>
        <taxon>Cystobacterineae</taxon>
        <taxon>Myxococcaceae</taxon>
        <taxon>Corallococcus</taxon>
    </lineage>
</organism>
<gene>
    <name evidence="2" type="ORF">GTZ93_41100</name>
</gene>
<dbReference type="InterPro" id="IPR006626">
    <property type="entry name" value="PbH1"/>
</dbReference>
<dbReference type="Proteomes" id="UP000537825">
    <property type="component" value="Unassembled WGS sequence"/>
</dbReference>
<dbReference type="InterPro" id="IPR011050">
    <property type="entry name" value="Pectin_lyase_fold/virulence"/>
</dbReference>
<feature type="region of interest" description="Disordered" evidence="1">
    <location>
        <begin position="1"/>
        <end position="39"/>
    </location>
</feature>
<proteinExistence type="predicted"/>
<evidence type="ECO:0000256" key="1">
    <source>
        <dbReference type="SAM" id="MobiDB-lite"/>
    </source>
</evidence>
<feature type="compositionally biased region" description="Low complexity" evidence="1">
    <location>
        <begin position="126"/>
        <end position="143"/>
    </location>
</feature>
<dbReference type="InterPro" id="IPR012334">
    <property type="entry name" value="Pectin_lyas_fold"/>
</dbReference>
<feature type="region of interest" description="Disordered" evidence="1">
    <location>
        <begin position="124"/>
        <end position="146"/>
    </location>
</feature>
<dbReference type="RefSeq" id="WP_139923099.1">
    <property type="nucleotide sequence ID" value="NZ_CBCSLE010000283.1"/>
</dbReference>
<keyword evidence="3" id="KW-1185">Reference proteome</keyword>
<feature type="compositionally biased region" description="Gly residues" evidence="1">
    <location>
        <begin position="1"/>
        <end position="35"/>
    </location>
</feature>
<protein>
    <submittedName>
        <fullName evidence="2">Right-handed parallel beta-helix repeat-containing protein</fullName>
    </submittedName>
</protein>
<sequence>MDGGLVSDGGSGDAGSHGDGGSSGDGGSNGDGGSLGDNATVAGATSLPFPTLHHLTVEWAFSGDANANGVVTVRYRASGTSAWREALPLRRVAAGSNEGFSWTSRHSGSVFDLQPGTTYELELTLTDPDGGSTTRTTTATTRPVPVPMAGAPVKAVTPGTFASVAASAQPGDVLQLGAGTYAGFDWSRSGTEGKPIVLRGTAGVVINGAINLFAQSHVHMEGLTVNGRIRFNGSKHIAIQRCAINASSAHGGDGIVTFTRAENAYIADNVVTGLTQWAEASLGASGDNLGEGIAVNGPGHVILHNRVTGFRDGISLMEDEEAVDQFSIDILNNDLTGNADDGIEADFCVHNCRIVRNRLTNNFIAVSSQPGLGGPTYFVRNAIYNAVHVAFKLYRGSTGDVLLHNTVVKHGDAFGIYAGRPVAHLYARNNLFLGGTGGTFNGYSSGTGRVLHVPDLEVASSSLDYDGVGSTTDTVTGRLGASSFTSLQTLRTGTSEQHAVQVDLTAFATSVAYPAAPLTLYAKPDLRIRADSAAANAGQVLPNINEGFTGPAPDLGAFEAGADLPVYGPR</sequence>
<dbReference type="SUPFAM" id="SSF51126">
    <property type="entry name" value="Pectin lyase-like"/>
    <property type="match status" value="1"/>
</dbReference>
<dbReference type="EMBL" id="JAAAPK010000019">
    <property type="protein sequence ID" value="NBC46204.1"/>
    <property type="molecule type" value="Genomic_DNA"/>
</dbReference>
<comment type="caution">
    <text evidence="2">The sequence shown here is derived from an EMBL/GenBank/DDBJ whole genome shotgun (WGS) entry which is preliminary data.</text>
</comment>
<evidence type="ECO:0000313" key="2">
    <source>
        <dbReference type="EMBL" id="NBC46204.1"/>
    </source>
</evidence>
<evidence type="ECO:0000313" key="3">
    <source>
        <dbReference type="Proteomes" id="UP000537825"/>
    </source>
</evidence>
<dbReference type="AlphaFoldDB" id="A0A7X4YK85"/>
<name>A0A7X4YK85_9BACT</name>
<dbReference type="SMART" id="SM00710">
    <property type="entry name" value="PbH1"/>
    <property type="match status" value="6"/>
</dbReference>
<dbReference type="Gene3D" id="2.160.20.10">
    <property type="entry name" value="Single-stranded right-handed beta-helix, Pectin lyase-like"/>
    <property type="match status" value="1"/>
</dbReference>
<accession>A0A7X4YK85</accession>
<reference evidence="2 3" key="1">
    <citation type="submission" date="2020-01" db="EMBL/GenBank/DDBJ databases">
        <title>The draft genome sequence of Corallococcus exiguus DSM 14696.</title>
        <authorList>
            <person name="Zhang X."/>
            <person name="Zhu H."/>
        </authorList>
    </citation>
    <scope>NUCLEOTIDE SEQUENCE [LARGE SCALE GENOMIC DNA]</scope>
    <source>
        <strain evidence="2 3">DSM 14696</strain>
    </source>
</reference>